<evidence type="ECO:0000256" key="1">
    <source>
        <dbReference type="SAM" id="Coils"/>
    </source>
</evidence>
<reference evidence="3 4" key="1">
    <citation type="submission" date="2009-01" db="EMBL/GenBank/DDBJ databases">
        <authorList>
            <person name="Qin X."/>
            <person name="Bachman B."/>
            <person name="Battles P."/>
            <person name="Bell A."/>
            <person name="Bess C."/>
            <person name="Bickham C."/>
            <person name="Chaboub L."/>
            <person name="Chen D."/>
            <person name="Coyle M."/>
            <person name="Deiros D.R."/>
            <person name="Dinh H."/>
            <person name="Forbes L."/>
            <person name="Fowler G."/>
            <person name="Francisco L."/>
            <person name="Fu Q."/>
            <person name="Gubbala S."/>
            <person name="Hale W."/>
            <person name="Han Y."/>
            <person name="Hemphill L."/>
            <person name="Highlander S.K."/>
            <person name="Hirani K."/>
            <person name="Hogues M."/>
            <person name="Jackson L."/>
            <person name="Jakkamsetti A."/>
            <person name="Javaid M."/>
            <person name="Jiang H."/>
            <person name="Korchina V."/>
            <person name="Kovar C."/>
            <person name="Lara F."/>
            <person name="Lee S."/>
            <person name="Mata R."/>
            <person name="Mathew T."/>
            <person name="Moen C."/>
            <person name="Morales K."/>
            <person name="Munidasa M."/>
            <person name="Nazareth L."/>
            <person name="Ngo R."/>
            <person name="Nguyen L."/>
            <person name="Okwuonu G."/>
            <person name="Ongeri F."/>
            <person name="Patil S."/>
            <person name="Petrosino J."/>
            <person name="Pham C."/>
            <person name="Pham P."/>
            <person name="Pu L.-L."/>
            <person name="Puazo M."/>
            <person name="Raj R."/>
            <person name="Reid J."/>
            <person name="Rouhana J."/>
            <person name="Saada N."/>
            <person name="Shang Y."/>
            <person name="Simmons D."/>
            <person name="Thornton R."/>
            <person name="Warren J."/>
            <person name="Weissenberger G."/>
            <person name="Zhang J."/>
            <person name="Zhang L."/>
            <person name="Zhou C."/>
            <person name="Zhu D."/>
            <person name="Muzny D."/>
            <person name="Worley K."/>
            <person name="Gibbs R."/>
        </authorList>
    </citation>
    <scope>NUCLEOTIDE SEQUENCE [LARGE SCALE GENOMIC DNA]</scope>
    <source>
        <strain evidence="3 4">ATCC 35098</strain>
    </source>
</reference>
<gene>
    <name evidence="3" type="ORF">HMPREF0077_0999</name>
</gene>
<dbReference type="NCBIfam" id="TIGR01665">
    <property type="entry name" value="put_anti_recept"/>
    <property type="match status" value="1"/>
</dbReference>
<proteinExistence type="predicted"/>
<protein>
    <submittedName>
        <fullName evidence="3">Phage minor structural protein, N-terminal domain protein</fullName>
    </submittedName>
</protein>
<comment type="caution">
    <text evidence="3">The sequence shown here is derived from an EMBL/GenBank/DDBJ whole genome shotgun (WGS) entry which is preliminary data.</text>
</comment>
<dbReference type="EMBL" id="ACGC01000050">
    <property type="protein sequence ID" value="EEI82895.1"/>
    <property type="molecule type" value="Genomic_DNA"/>
</dbReference>
<evidence type="ECO:0000313" key="3">
    <source>
        <dbReference type="EMBL" id="EEI82895.1"/>
    </source>
</evidence>
<keyword evidence="1" id="KW-0175">Coiled coil</keyword>
<evidence type="ECO:0000259" key="2">
    <source>
        <dbReference type="Pfam" id="PF06605"/>
    </source>
</evidence>
<accession>C2CHN9</accession>
<dbReference type="RefSeq" id="WP_004837111.1">
    <property type="nucleotide sequence ID" value="NZ_GG666297.1"/>
</dbReference>
<dbReference type="AlphaFoldDB" id="C2CHN9"/>
<feature type="coiled-coil region" evidence="1">
    <location>
        <begin position="678"/>
        <end position="705"/>
    </location>
</feature>
<feature type="coiled-coil region" evidence="1">
    <location>
        <begin position="527"/>
        <end position="572"/>
    </location>
</feature>
<dbReference type="eggNOG" id="COG4926">
    <property type="taxonomic scope" value="Bacteria"/>
</dbReference>
<dbReference type="Pfam" id="PF06605">
    <property type="entry name" value="Prophage_tail"/>
    <property type="match status" value="1"/>
</dbReference>
<dbReference type="InterPro" id="IPR010572">
    <property type="entry name" value="Tail_dom"/>
</dbReference>
<sequence length="1119" mass="127672">MSGIFIFDKSQNLYKTIPDKKILANYQEQELNGLISGTCQVKYSSDLEDAFFYGVKDEDKFWLYSIKNAIKKENTITFKGVHIMYDDLKGKVVRDIRPNDKLVGSVCTSILVGTGWECISHCNVRGSANFYYQSSLSALYKIAQKFGVDFIPVIKFSDGKIVAKEIHIYSKLGEDLGKVFSYKDNLVQVVAETSSDELFTAFIGRGKGEMKTDESGKATGGYGRKIKFDSINYKDTIDGITVHSPIGSDMIEIKEATRIYGYPDGSPRICTVDFDDIEDKRELAIATFKYAIEHSRPRVQLRAKGHAYERIGIGEIVTIIGPMDIRFKTRIYKLKKDFLSKKILDFEFGDKIVKSMSDRLKDSQINSKADEINDISFMDSIFTMIESTYYNEDGYQYDLKPDNKYKLPAGLYSFNKPIDQNPDKVIYLGAGKLMIANSKKDDGSWNFRVALNGDSVNADEIRAGILRGGKVRWNLEDGTFIIGNNPTDYNLYWDGSTLHLRNVDIDLENNRTIQDLKNKQGMTDKEIAARKEEIESAKKDLQEAKTSLEGSISEVSNNVGDLDNRLDQQDERNKLVSKDILDLKTNLKITDGKIQTSVDSINKTVEEKIRANKDYINEKDTSLRTYLNNNYSSISQTDEKISSEVVKIQVETEEKIRLGDNNLKSYITQNYTTINQTNEKIEATVKSFKDDMSKYESRFTQLKDEISLQVSSSKQSGVYKNLIKYAWKWASGHGIYWYPDKNDKGVAQGGTYYIESNGDIRFTSNKKANTWTAFNFDLVEMEAGIKEYTVICEPSEMKDTLQYPQFQIRNKEGDNITNYPYFNKKDRVYKLVIKDDKLNEIPNIFRISFKDSQAGTDKDRSIVIPQGKLAVVKGWHPNLTWNDIYTPNDQGIEEVRSELKVKANEISASVSNKVRGLESKISIQADRISSKVSRGDIISEINQSPEQIKIKASKIDLTGNVSVRGDFATYDGSGNIGVEMSYNRVRWSDNRWENKTFGEINVVKNYSSDYNYKFNIGHFKTGRTTISYNDGSSWYPYVTFDRWNYTGNGGQSHPVCFNEGVRFKGECKFQDIIHFDHMRLREYTNGIALENYDGNGLFVDRDGSVWIMKGSRRYEVDVK</sequence>
<dbReference type="HOGENOM" id="CLU_280566_0_0_9"/>
<dbReference type="Proteomes" id="UP000003744">
    <property type="component" value="Unassembled WGS sequence"/>
</dbReference>
<organism evidence="3 4">
    <name type="scientific">Anaerococcus tetradius ATCC 35098</name>
    <dbReference type="NCBI Taxonomy" id="525255"/>
    <lineage>
        <taxon>Bacteria</taxon>
        <taxon>Bacillati</taxon>
        <taxon>Bacillota</taxon>
        <taxon>Tissierellia</taxon>
        <taxon>Tissierellales</taxon>
        <taxon>Peptoniphilaceae</taxon>
        <taxon>Anaerococcus</taxon>
    </lineage>
</organism>
<evidence type="ECO:0000313" key="4">
    <source>
        <dbReference type="Proteomes" id="UP000003744"/>
    </source>
</evidence>
<dbReference type="InterPro" id="IPR007119">
    <property type="entry name" value="Phage_tail_spike_N"/>
</dbReference>
<name>C2CHN9_9FIRM</name>
<feature type="domain" description="Tail spike" evidence="2">
    <location>
        <begin position="105"/>
        <end position="351"/>
    </location>
</feature>